<evidence type="ECO:0000313" key="7">
    <source>
        <dbReference type="EMBL" id="MFC0406808.1"/>
    </source>
</evidence>
<comment type="similarity">
    <text evidence="2 4">Belongs to the bacterial solute-binding protein 3 family.</text>
</comment>
<dbReference type="SUPFAM" id="SSF53850">
    <property type="entry name" value="Periplasmic binding protein-like II"/>
    <property type="match status" value="1"/>
</dbReference>
<proteinExistence type="inferred from homology"/>
<dbReference type="PANTHER" id="PTHR35936">
    <property type="entry name" value="MEMBRANE-BOUND LYTIC MUREIN TRANSGLYCOSYLASE F"/>
    <property type="match status" value="1"/>
</dbReference>
<feature type="signal peptide" evidence="5">
    <location>
        <begin position="1"/>
        <end position="24"/>
    </location>
</feature>
<evidence type="ECO:0000256" key="4">
    <source>
        <dbReference type="RuleBase" id="RU003744"/>
    </source>
</evidence>
<dbReference type="EMBL" id="JBHLUN010000001">
    <property type="protein sequence ID" value="MFC0406808.1"/>
    <property type="molecule type" value="Genomic_DNA"/>
</dbReference>
<organism evidence="7 8">
    <name type="scientific">Roseomonas elaeocarpi</name>
    <dbReference type="NCBI Taxonomy" id="907779"/>
    <lineage>
        <taxon>Bacteria</taxon>
        <taxon>Pseudomonadati</taxon>
        <taxon>Pseudomonadota</taxon>
        <taxon>Alphaproteobacteria</taxon>
        <taxon>Acetobacterales</taxon>
        <taxon>Roseomonadaceae</taxon>
        <taxon>Roseomonas</taxon>
    </lineage>
</organism>
<evidence type="ECO:0000259" key="6">
    <source>
        <dbReference type="SMART" id="SM00062"/>
    </source>
</evidence>
<evidence type="ECO:0000313" key="8">
    <source>
        <dbReference type="Proteomes" id="UP001589865"/>
    </source>
</evidence>
<evidence type="ECO:0000256" key="2">
    <source>
        <dbReference type="ARBA" id="ARBA00010333"/>
    </source>
</evidence>
<dbReference type="PANTHER" id="PTHR35936:SF17">
    <property type="entry name" value="ARGININE-BINDING EXTRACELLULAR PROTEIN ARTP"/>
    <property type="match status" value="1"/>
</dbReference>
<evidence type="ECO:0000256" key="3">
    <source>
        <dbReference type="ARBA" id="ARBA00022729"/>
    </source>
</evidence>
<reference evidence="7 8" key="1">
    <citation type="submission" date="2024-09" db="EMBL/GenBank/DDBJ databases">
        <authorList>
            <person name="Sun Q."/>
            <person name="Mori K."/>
        </authorList>
    </citation>
    <scope>NUCLEOTIDE SEQUENCE [LARGE SCALE GENOMIC DNA]</scope>
    <source>
        <strain evidence="7 8">TBRC 5777</strain>
    </source>
</reference>
<sequence length="278" mass="29557">MLKRSVKHSLLGAVLALSAGAAAAAELPAAIRAKGAITAAIVPNYPPLEMRDPASNKLTGFDVELGEALAKSLGVKMEWQETSFDQMLSSVRTGRVDIILSGMSDLATRQDTASFVDYLRSGSQFFTQASRAAEFSKPEGLCGKSVGASRRTALVNDIKEFSDRECVAKGRPEIKVVGTEGSADARTQLRQGRIDAAMQGGETLPYIMAQEPNTYALVGEPVRYTLMGIATGKDATELQNALRDGLKAMVADGSYAKLLEKWSLTPSGVPEITINAGK</sequence>
<dbReference type="Proteomes" id="UP001589865">
    <property type="component" value="Unassembled WGS sequence"/>
</dbReference>
<keyword evidence="3 5" id="KW-0732">Signal</keyword>
<dbReference type="Pfam" id="PF00497">
    <property type="entry name" value="SBP_bac_3"/>
    <property type="match status" value="1"/>
</dbReference>
<protein>
    <submittedName>
        <fullName evidence="7">ABC transporter substrate-binding protein</fullName>
    </submittedName>
</protein>
<dbReference type="RefSeq" id="WP_377042492.1">
    <property type="nucleotide sequence ID" value="NZ_JBHLUN010000001.1"/>
</dbReference>
<evidence type="ECO:0000256" key="5">
    <source>
        <dbReference type="SAM" id="SignalP"/>
    </source>
</evidence>
<dbReference type="Gene3D" id="3.40.190.10">
    <property type="entry name" value="Periplasmic binding protein-like II"/>
    <property type="match status" value="2"/>
</dbReference>
<dbReference type="CDD" id="cd01004">
    <property type="entry name" value="PBP2_MidA_like"/>
    <property type="match status" value="1"/>
</dbReference>
<dbReference type="InterPro" id="IPR018313">
    <property type="entry name" value="SBP_3_CS"/>
</dbReference>
<dbReference type="PROSITE" id="PS01039">
    <property type="entry name" value="SBP_BACTERIAL_3"/>
    <property type="match status" value="1"/>
</dbReference>
<evidence type="ECO:0000256" key="1">
    <source>
        <dbReference type="ARBA" id="ARBA00004196"/>
    </source>
</evidence>
<keyword evidence="8" id="KW-1185">Reference proteome</keyword>
<feature type="domain" description="Solute-binding protein family 3/N-terminal" evidence="6">
    <location>
        <begin position="36"/>
        <end position="266"/>
    </location>
</feature>
<gene>
    <name evidence="7" type="ORF">ACFFGY_01020</name>
</gene>
<comment type="subcellular location">
    <subcellularLocation>
        <location evidence="1">Cell envelope</location>
    </subcellularLocation>
</comment>
<feature type="chain" id="PRO_5046044466" evidence="5">
    <location>
        <begin position="25"/>
        <end position="278"/>
    </location>
</feature>
<dbReference type="InterPro" id="IPR001638">
    <property type="entry name" value="Solute-binding_3/MltF_N"/>
</dbReference>
<dbReference type="SMART" id="SM00062">
    <property type="entry name" value="PBPb"/>
    <property type="match status" value="1"/>
</dbReference>
<comment type="caution">
    <text evidence="7">The sequence shown here is derived from an EMBL/GenBank/DDBJ whole genome shotgun (WGS) entry which is preliminary data.</text>
</comment>
<name>A0ABV6JM67_9PROT</name>
<accession>A0ABV6JM67</accession>